<dbReference type="InterPro" id="IPR029000">
    <property type="entry name" value="Cyclophilin-like_dom_sf"/>
</dbReference>
<gene>
    <name evidence="4" type="ORF">RNC47_35185</name>
</gene>
<name>A0ABU2M130_9ACTN</name>
<dbReference type="Gene3D" id="2.40.100.20">
    <property type="match status" value="1"/>
</dbReference>
<keyword evidence="5" id="KW-1185">Reference proteome</keyword>
<evidence type="ECO:0000259" key="3">
    <source>
        <dbReference type="Pfam" id="PF18050"/>
    </source>
</evidence>
<sequence>MNSAVRRGLIGVALLLAATACSDDARETTPPSPSATSASPGQQTMSPGAPSTPPDTSSPASDRSTPMDIRVTLDGRPVDATLNDSPAAGDFAELLPLTLDLEDFHGTERIADLPRELNTAGAPEPTAARVGDIAYYAPWGNLALFYQDGPAPSADLLILGHLDVSADQLGRADRITIEAAS</sequence>
<feature type="signal peptide" evidence="2">
    <location>
        <begin position="1"/>
        <end position="25"/>
    </location>
</feature>
<evidence type="ECO:0000256" key="2">
    <source>
        <dbReference type="SAM" id="SignalP"/>
    </source>
</evidence>
<reference evidence="5" key="1">
    <citation type="submission" date="2023-07" db="EMBL/GenBank/DDBJ databases">
        <title>30 novel species of actinomycetes from the DSMZ collection.</title>
        <authorList>
            <person name="Nouioui I."/>
        </authorList>
    </citation>
    <scope>NUCLEOTIDE SEQUENCE [LARGE SCALE GENOMIC DNA]</scope>
    <source>
        <strain evidence="5">DSM 44918</strain>
    </source>
</reference>
<comment type="caution">
    <text evidence="4">The sequence shown here is derived from an EMBL/GenBank/DDBJ whole genome shotgun (WGS) entry which is preliminary data.</text>
</comment>
<dbReference type="PROSITE" id="PS51257">
    <property type="entry name" value="PROKAR_LIPOPROTEIN"/>
    <property type="match status" value="1"/>
</dbReference>
<dbReference type="Proteomes" id="UP001183420">
    <property type="component" value="Unassembled WGS sequence"/>
</dbReference>
<feature type="chain" id="PRO_5045291829" evidence="2">
    <location>
        <begin position="26"/>
        <end position="181"/>
    </location>
</feature>
<dbReference type="SUPFAM" id="SSF50891">
    <property type="entry name" value="Cyclophilin-like"/>
    <property type="match status" value="1"/>
</dbReference>
<feature type="region of interest" description="Disordered" evidence="1">
    <location>
        <begin position="22"/>
        <end position="67"/>
    </location>
</feature>
<accession>A0ABU2M130</accession>
<evidence type="ECO:0000313" key="5">
    <source>
        <dbReference type="Proteomes" id="UP001183420"/>
    </source>
</evidence>
<dbReference type="EMBL" id="JAVREM010000121">
    <property type="protein sequence ID" value="MDT0323559.1"/>
    <property type="molecule type" value="Genomic_DNA"/>
</dbReference>
<keyword evidence="2" id="KW-0732">Signal</keyword>
<proteinExistence type="predicted"/>
<organism evidence="4 5">
    <name type="scientific">Streptomyces millisiae</name>
    <dbReference type="NCBI Taxonomy" id="3075542"/>
    <lineage>
        <taxon>Bacteria</taxon>
        <taxon>Bacillati</taxon>
        <taxon>Actinomycetota</taxon>
        <taxon>Actinomycetes</taxon>
        <taxon>Kitasatosporales</taxon>
        <taxon>Streptomycetaceae</taxon>
        <taxon>Streptomyces</taxon>
    </lineage>
</organism>
<feature type="domain" description="Cyclophilin-like" evidence="3">
    <location>
        <begin position="72"/>
        <end position="171"/>
    </location>
</feature>
<protein>
    <submittedName>
        <fullName evidence="4">Cyclophilin-like fold protein</fullName>
    </submittedName>
</protein>
<dbReference type="RefSeq" id="WP_311604850.1">
    <property type="nucleotide sequence ID" value="NZ_JAVREM010000121.1"/>
</dbReference>
<dbReference type="InterPro" id="IPR041183">
    <property type="entry name" value="Cyclophilin-like"/>
</dbReference>
<evidence type="ECO:0000256" key="1">
    <source>
        <dbReference type="SAM" id="MobiDB-lite"/>
    </source>
</evidence>
<dbReference type="Pfam" id="PF18050">
    <property type="entry name" value="Cyclophil_like2"/>
    <property type="match status" value="1"/>
</dbReference>
<feature type="compositionally biased region" description="Low complexity" evidence="1">
    <location>
        <begin position="34"/>
        <end position="66"/>
    </location>
</feature>
<evidence type="ECO:0000313" key="4">
    <source>
        <dbReference type="EMBL" id="MDT0323559.1"/>
    </source>
</evidence>